<dbReference type="HOGENOM" id="CLU_1062135_0_0_1"/>
<dbReference type="AlphaFoldDB" id="G4TJZ0"/>
<sequence length="262" mass="30310">MEHAHRAGCWSSEDVHRHSPSEADIWGQPRSQELPEVIETVAGFEPLQLVRGGRVNPIVSPSSKPHLTMMSVHKAHPYERRWRTRADDPFASMRYEIPRSESEDVARNIVEKYSRADSELNQKGTGRTKSSKKSTKDSRSTTLLNRERQTARGRAREEAEPCDLEIAEEKHQVLIQNYSGNTKDSKIFAREWVDDFRNQYGFYPMRVALKTTKNTSGELREKRGVENVTCMKCMHPFKTVQDASIYIVSQHMQLKGFHCQYW</sequence>
<evidence type="ECO:0000256" key="1">
    <source>
        <dbReference type="SAM" id="MobiDB-lite"/>
    </source>
</evidence>
<comment type="caution">
    <text evidence="2">The sequence shown here is derived from an EMBL/GenBank/DDBJ whole genome shotgun (WGS) entry which is preliminary data.</text>
</comment>
<dbReference type="Proteomes" id="UP000007148">
    <property type="component" value="Unassembled WGS sequence"/>
</dbReference>
<feature type="region of interest" description="Disordered" evidence="1">
    <location>
        <begin position="1"/>
        <end position="30"/>
    </location>
</feature>
<accession>G4TJZ0</accession>
<evidence type="ECO:0000313" key="3">
    <source>
        <dbReference type="Proteomes" id="UP000007148"/>
    </source>
</evidence>
<keyword evidence="3" id="KW-1185">Reference proteome</keyword>
<feature type="compositionally biased region" description="Basic and acidic residues" evidence="1">
    <location>
        <begin position="134"/>
        <end position="159"/>
    </location>
</feature>
<evidence type="ECO:0000313" key="2">
    <source>
        <dbReference type="EMBL" id="CCA71636.1"/>
    </source>
</evidence>
<protein>
    <submittedName>
        <fullName evidence="2">Uncharacterized protein</fullName>
    </submittedName>
</protein>
<organism evidence="2 3">
    <name type="scientific">Serendipita indica (strain DSM 11827)</name>
    <name type="common">Root endophyte fungus</name>
    <name type="synonym">Piriformospora indica</name>
    <dbReference type="NCBI Taxonomy" id="1109443"/>
    <lineage>
        <taxon>Eukaryota</taxon>
        <taxon>Fungi</taxon>
        <taxon>Dikarya</taxon>
        <taxon>Basidiomycota</taxon>
        <taxon>Agaricomycotina</taxon>
        <taxon>Agaricomycetes</taxon>
        <taxon>Sebacinales</taxon>
        <taxon>Serendipitaceae</taxon>
        <taxon>Serendipita</taxon>
    </lineage>
</organism>
<name>G4TJZ0_SERID</name>
<feature type="region of interest" description="Disordered" evidence="1">
    <location>
        <begin position="116"/>
        <end position="160"/>
    </location>
</feature>
<proteinExistence type="predicted"/>
<dbReference type="InParanoid" id="G4TJZ0"/>
<dbReference type="EMBL" id="CAFZ01000128">
    <property type="protein sequence ID" value="CCA71636.1"/>
    <property type="molecule type" value="Genomic_DNA"/>
</dbReference>
<gene>
    <name evidence="2" type="ORF">PIIN_05572</name>
</gene>
<reference evidence="2 3" key="1">
    <citation type="journal article" date="2011" name="PLoS Pathog.">
        <title>Endophytic Life Strategies Decoded by Genome and Transcriptome Analyses of the Mutualistic Root Symbiont Piriformospora indica.</title>
        <authorList>
            <person name="Zuccaro A."/>
            <person name="Lahrmann U."/>
            <person name="Guldener U."/>
            <person name="Langen G."/>
            <person name="Pfiffi S."/>
            <person name="Biedenkopf D."/>
            <person name="Wong P."/>
            <person name="Samans B."/>
            <person name="Grimm C."/>
            <person name="Basiewicz M."/>
            <person name="Murat C."/>
            <person name="Martin F."/>
            <person name="Kogel K.H."/>
        </authorList>
    </citation>
    <scope>NUCLEOTIDE SEQUENCE [LARGE SCALE GENOMIC DNA]</scope>
    <source>
        <strain evidence="2 3">DSM 11827</strain>
    </source>
</reference>